<evidence type="ECO:0000313" key="10">
    <source>
        <dbReference type="EMBL" id="PWN90377.1"/>
    </source>
</evidence>
<feature type="active site" evidence="6">
    <location>
        <position position="171"/>
    </location>
</feature>
<dbReference type="InterPro" id="IPR047177">
    <property type="entry name" value="Pept_M20A"/>
</dbReference>
<evidence type="ECO:0000256" key="8">
    <source>
        <dbReference type="SAM" id="Phobius"/>
    </source>
</evidence>
<dbReference type="PIRSF" id="PIRSF037217">
    <property type="entry name" value="Carboxypeptidase_S"/>
    <property type="match status" value="1"/>
</dbReference>
<reference evidence="10 11" key="1">
    <citation type="journal article" date="2018" name="Mol. Biol. Evol.">
        <title>Broad Genomic Sampling Reveals a Smut Pathogenic Ancestry of the Fungal Clade Ustilaginomycotina.</title>
        <authorList>
            <person name="Kijpornyongpan T."/>
            <person name="Mondo S.J."/>
            <person name="Barry K."/>
            <person name="Sandor L."/>
            <person name="Lee J."/>
            <person name="Lipzen A."/>
            <person name="Pangilinan J."/>
            <person name="LaButti K."/>
            <person name="Hainaut M."/>
            <person name="Henrissat B."/>
            <person name="Grigoriev I.V."/>
            <person name="Spatafora J.W."/>
            <person name="Aime M.C."/>
        </authorList>
    </citation>
    <scope>NUCLEOTIDE SEQUENCE [LARGE SCALE GENOMIC DNA]</scope>
    <source>
        <strain evidence="10 11">MCA 4198</strain>
    </source>
</reference>
<keyword evidence="2" id="KW-0645">Protease</keyword>
<dbReference type="InParanoid" id="A0A316YLX7"/>
<dbReference type="InterPro" id="IPR036264">
    <property type="entry name" value="Bact_exopeptidase_dim_dom"/>
</dbReference>
<feature type="transmembrane region" description="Helical" evidence="8">
    <location>
        <begin position="30"/>
        <end position="49"/>
    </location>
</feature>
<dbReference type="Gene3D" id="3.30.70.360">
    <property type="match status" value="1"/>
</dbReference>
<dbReference type="CDD" id="cd05674">
    <property type="entry name" value="M20_yscS"/>
    <property type="match status" value="1"/>
</dbReference>
<keyword evidence="8" id="KW-1133">Transmembrane helix</keyword>
<evidence type="ECO:0000313" key="11">
    <source>
        <dbReference type="Proteomes" id="UP000245768"/>
    </source>
</evidence>
<name>A0A316YLX7_9BASI</name>
<dbReference type="Pfam" id="PF01546">
    <property type="entry name" value="Peptidase_M20"/>
    <property type="match status" value="1"/>
</dbReference>
<feature type="active site" description="Proton acceptor" evidence="6">
    <location>
        <position position="244"/>
    </location>
</feature>
<keyword evidence="4" id="KW-0378">Hydrolase</keyword>
<feature type="binding site" evidence="7">
    <location>
        <position position="169"/>
    </location>
    <ligand>
        <name>Zn(2+)</name>
        <dbReference type="ChEBI" id="CHEBI:29105"/>
        <label>2</label>
    </ligand>
</feature>
<comment type="similarity">
    <text evidence="1">Belongs to the peptidase M20A family.</text>
</comment>
<evidence type="ECO:0000256" key="2">
    <source>
        <dbReference type="ARBA" id="ARBA00022670"/>
    </source>
</evidence>
<keyword evidence="5 7" id="KW-0862">Zinc</keyword>
<dbReference type="FunCoup" id="A0A316YLX7">
    <property type="interactions" value="7"/>
</dbReference>
<keyword evidence="3 7" id="KW-0479">Metal-binding</keyword>
<protein>
    <submittedName>
        <fullName evidence="10">Carboxypeptidase S</fullName>
    </submittedName>
</protein>
<organism evidence="10 11">
    <name type="scientific">Acaromyces ingoldii</name>
    <dbReference type="NCBI Taxonomy" id="215250"/>
    <lineage>
        <taxon>Eukaryota</taxon>
        <taxon>Fungi</taxon>
        <taxon>Dikarya</taxon>
        <taxon>Basidiomycota</taxon>
        <taxon>Ustilaginomycotina</taxon>
        <taxon>Exobasidiomycetes</taxon>
        <taxon>Exobasidiales</taxon>
        <taxon>Cryptobasidiaceae</taxon>
        <taxon>Acaromyces</taxon>
    </lineage>
</organism>
<evidence type="ECO:0000256" key="3">
    <source>
        <dbReference type="ARBA" id="ARBA00022723"/>
    </source>
</evidence>
<keyword evidence="11" id="KW-1185">Reference proteome</keyword>
<dbReference type="SUPFAM" id="SSF55031">
    <property type="entry name" value="Bacterial exopeptidase dimerisation domain"/>
    <property type="match status" value="1"/>
</dbReference>
<dbReference type="PANTHER" id="PTHR45962:SF1">
    <property type="entry name" value="N-FATTY-ACYL-AMINO ACID SYNTHASE_HYDROLASE PM20D1"/>
    <property type="match status" value="1"/>
</dbReference>
<feature type="binding site" evidence="7">
    <location>
        <position position="276"/>
    </location>
    <ligand>
        <name>Zn(2+)</name>
        <dbReference type="ChEBI" id="CHEBI:29105"/>
        <label>2</label>
    </ligand>
</feature>
<dbReference type="GO" id="GO:0046872">
    <property type="term" value="F:metal ion binding"/>
    <property type="evidence" value="ECO:0007669"/>
    <property type="project" value="UniProtKB-KW"/>
</dbReference>
<dbReference type="OrthoDB" id="3064516at2759"/>
<evidence type="ECO:0000256" key="6">
    <source>
        <dbReference type="PIRSR" id="PIRSR037217-1"/>
    </source>
</evidence>
<dbReference type="PANTHER" id="PTHR45962">
    <property type="entry name" value="N-FATTY-ACYL-AMINO ACID SYNTHASE/HYDROLASE PM20D1"/>
    <property type="match status" value="1"/>
</dbReference>
<evidence type="ECO:0000256" key="7">
    <source>
        <dbReference type="PIRSR" id="PIRSR037217-2"/>
    </source>
</evidence>
<evidence type="ECO:0000259" key="9">
    <source>
        <dbReference type="Pfam" id="PF07687"/>
    </source>
</evidence>
<feature type="binding site" evidence="7">
    <location>
        <position position="562"/>
    </location>
    <ligand>
        <name>Zn(2+)</name>
        <dbReference type="ChEBI" id="CHEBI:29105"/>
        <label>1</label>
    </ligand>
</feature>
<dbReference type="AlphaFoldDB" id="A0A316YLX7"/>
<sequence>MTMEDRAKAHDDSSLEKAVAARRSAPRWRWITIGLIALLYLAFNSAPVLHTCRHLRLHRRPAIPQCPTQPEAIAPNSTWEPQEDDAEIELFAQRLSDAVKIPTMSFDDMDMDPRKDARFEIFNEMHAYLAKTYPVLHERFPPQKINTYGLLWTIPGRDASLRPALYLAHQDVVPVPASTLDQWTFPPFSGEYERYDDRRGGLVWGRGASDDKAMLTAVLSAFEELLKSGWENQRTILIGSGFDEEVSGPRGALSIAEALKASLPDRGRQTLEFVIDEGGLGVGVQQGGVEVALPAVAEKGYLDVTMTIKTPGGHSSMPPDHTSIGMMSSLIAHLESNPHEAMLTPANPVLTHLICMANALETKALQTVESENLLLDKQTRKDLRDPRKWHRVARRVAKLGSRTERYIVKTSQAADIVLGGVKANALPEHVEAVVNHRIAMESSVDEIKSRFEDLVRPVAERLGLKVVGFDKKAPDVKPEESVLMLTYGRFTEHTPVSPTDSAQFRALAGTIRQVFTTESGKHDRLVSPVIMTGNTDSRHFLSLCENVYRFNPNRYSEQSAKHTVNENMDVAAVAESASFFHALAQITDEKL</sequence>
<feature type="binding site" evidence="7">
    <location>
        <position position="245"/>
    </location>
    <ligand>
        <name>Zn(2+)</name>
        <dbReference type="ChEBI" id="CHEBI:29105"/>
        <label>1</label>
    </ligand>
</feature>
<dbReference type="Proteomes" id="UP000245768">
    <property type="component" value="Unassembled WGS sequence"/>
</dbReference>
<proteinExistence type="inferred from homology"/>
<dbReference type="SUPFAM" id="SSF53187">
    <property type="entry name" value="Zn-dependent exopeptidases"/>
    <property type="match status" value="1"/>
</dbReference>
<dbReference type="Pfam" id="PF07687">
    <property type="entry name" value="M20_dimer"/>
    <property type="match status" value="1"/>
</dbReference>
<feature type="binding site" evidence="7">
    <location>
        <position position="210"/>
    </location>
    <ligand>
        <name>Zn(2+)</name>
        <dbReference type="ChEBI" id="CHEBI:29105"/>
        <label>2</label>
    </ligand>
</feature>
<dbReference type="InterPro" id="IPR017141">
    <property type="entry name" value="Pept_M20_carboxypep"/>
</dbReference>
<keyword evidence="10" id="KW-0121">Carboxypeptidase</keyword>
<dbReference type="Gene3D" id="3.40.630.10">
    <property type="entry name" value="Zn peptidases"/>
    <property type="match status" value="1"/>
</dbReference>
<dbReference type="STRING" id="215250.A0A316YLX7"/>
<evidence type="ECO:0000256" key="1">
    <source>
        <dbReference type="ARBA" id="ARBA00006247"/>
    </source>
</evidence>
<keyword evidence="8" id="KW-0472">Membrane</keyword>
<accession>A0A316YLX7</accession>
<feature type="binding site" evidence="7">
    <location>
        <position position="210"/>
    </location>
    <ligand>
        <name>Zn(2+)</name>
        <dbReference type="ChEBI" id="CHEBI:29105"/>
        <label>1</label>
    </ligand>
</feature>
<dbReference type="Gene3D" id="1.10.150.900">
    <property type="match status" value="1"/>
</dbReference>
<dbReference type="GeneID" id="37043593"/>
<dbReference type="GO" id="GO:0004181">
    <property type="term" value="F:metallocarboxypeptidase activity"/>
    <property type="evidence" value="ECO:0007669"/>
    <property type="project" value="InterPro"/>
</dbReference>
<gene>
    <name evidence="10" type="ORF">FA10DRAFT_266861</name>
</gene>
<dbReference type="GO" id="GO:0051603">
    <property type="term" value="P:proteolysis involved in protein catabolic process"/>
    <property type="evidence" value="ECO:0007669"/>
    <property type="project" value="TreeGrafter"/>
</dbReference>
<dbReference type="InterPro" id="IPR002933">
    <property type="entry name" value="Peptidase_M20"/>
</dbReference>
<feature type="domain" description="Peptidase M20 dimerisation" evidence="9">
    <location>
        <begin position="296"/>
        <end position="459"/>
    </location>
</feature>
<evidence type="ECO:0000256" key="5">
    <source>
        <dbReference type="ARBA" id="ARBA00022833"/>
    </source>
</evidence>
<dbReference type="EMBL" id="KZ819636">
    <property type="protein sequence ID" value="PWN90377.1"/>
    <property type="molecule type" value="Genomic_DNA"/>
</dbReference>
<dbReference type="InterPro" id="IPR011650">
    <property type="entry name" value="Peptidase_M20_dimer"/>
</dbReference>
<dbReference type="RefSeq" id="XP_025377575.1">
    <property type="nucleotide sequence ID" value="XM_025521677.1"/>
</dbReference>
<evidence type="ECO:0000256" key="4">
    <source>
        <dbReference type="ARBA" id="ARBA00022801"/>
    </source>
</evidence>
<dbReference type="GO" id="GO:0000328">
    <property type="term" value="C:fungal-type vacuole lumen"/>
    <property type="evidence" value="ECO:0007669"/>
    <property type="project" value="TreeGrafter"/>
</dbReference>
<keyword evidence="8" id="KW-0812">Transmembrane</keyword>